<dbReference type="PANTHER" id="PTHR30298">
    <property type="entry name" value="H REPEAT-ASSOCIATED PREDICTED TRANSPOSASE"/>
    <property type="match status" value="1"/>
</dbReference>
<dbReference type="InterPro" id="IPR051698">
    <property type="entry name" value="Transposase_11-like"/>
</dbReference>
<gene>
    <name evidence="4" type="ORF">GCM10011322_44370</name>
</gene>
<feature type="compositionally biased region" description="Low complexity" evidence="1">
    <location>
        <begin position="308"/>
        <end position="328"/>
    </location>
</feature>
<dbReference type="Proteomes" id="UP000600449">
    <property type="component" value="Unassembled WGS sequence"/>
</dbReference>
<comment type="caution">
    <text evidence="4">The sequence shown here is derived from an EMBL/GenBank/DDBJ whole genome shotgun (WGS) entry which is preliminary data.</text>
</comment>
<dbReference type="InterPro" id="IPR047647">
    <property type="entry name" value="ISAs1_transpos"/>
</dbReference>
<keyword evidence="5" id="KW-1185">Reference proteome</keyword>
<evidence type="ECO:0000259" key="3">
    <source>
        <dbReference type="Pfam" id="PF13808"/>
    </source>
</evidence>
<organism evidence="4 5">
    <name type="scientific">Salinarimonas ramus</name>
    <dbReference type="NCBI Taxonomy" id="690164"/>
    <lineage>
        <taxon>Bacteria</taxon>
        <taxon>Pseudomonadati</taxon>
        <taxon>Pseudomonadota</taxon>
        <taxon>Alphaproteobacteria</taxon>
        <taxon>Hyphomicrobiales</taxon>
        <taxon>Salinarimonadaceae</taxon>
        <taxon>Salinarimonas</taxon>
    </lineage>
</organism>
<dbReference type="PANTHER" id="PTHR30298:SF0">
    <property type="entry name" value="PROTEIN YBFL-RELATED"/>
    <property type="match status" value="1"/>
</dbReference>
<name>A0A917V9T3_9HYPH</name>
<evidence type="ECO:0000256" key="1">
    <source>
        <dbReference type="SAM" id="MobiDB-lite"/>
    </source>
</evidence>
<evidence type="ECO:0000313" key="4">
    <source>
        <dbReference type="EMBL" id="GGK52602.1"/>
    </source>
</evidence>
<proteinExistence type="predicted"/>
<feature type="region of interest" description="Disordered" evidence="1">
    <location>
        <begin position="306"/>
        <end position="343"/>
    </location>
</feature>
<accession>A0A917V9T3</accession>
<protein>
    <recommendedName>
        <fullName evidence="6">Transposase DDE domain-containing protein</fullName>
    </recommendedName>
</protein>
<dbReference type="AlphaFoldDB" id="A0A917V9T3"/>
<feature type="domain" description="H repeat-associated protein N-terminal" evidence="3">
    <location>
        <begin position="2"/>
        <end position="69"/>
    </location>
</feature>
<dbReference type="GO" id="GO:0006313">
    <property type="term" value="P:DNA transposition"/>
    <property type="evidence" value="ECO:0007669"/>
    <property type="project" value="InterPro"/>
</dbReference>
<evidence type="ECO:0008006" key="6">
    <source>
        <dbReference type="Google" id="ProtNLM"/>
    </source>
</evidence>
<dbReference type="NCBIfam" id="NF033564">
    <property type="entry name" value="transpos_ISAs1"/>
    <property type="match status" value="1"/>
</dbReference>
<dbReference type="Pfam" id="PF01609">
    <property type="entry name" value="DDE_Tnp_1"/>
    <property type="match status" value="1"/>
</dbReference>
<evidence type="ECO:0000313" key="5">
    <source>
        <dbReference type="Proteomes" id="UP000600449"/>
    </source>
</evidence>
<sequence>MYPLGEILLVLLCGSLAWAEDFAEMERWAKRKLDFLRRLLPFAAGVPSHDTPNDVMNALSAPLFAECFTARAAGLAEHDPDIVAIDGTTSRRARAGVAAPLHLVWAFASRQRLVLGQEAVAGKGNEITAIPRLLERLELTGAPVTIDDIGCQREIAQAIRAEGADYLLAPKDNWPTLAQEVRLFFEREPAHAFYRHETTDGDHGRVEVRRHAVSHDVGGLATDRRFPGEPRFPGLAAIAMAEAEVDRDGKTSLTRRYFLPSAPVDAKTFARVVCAHWGIENRLHWVLDVVFHDDLMRLRTEHEPANMATIRRAPSTSSRPSPTRPASRSAEKHSAGTTTTFSKPSPKVAILAVKRFPCAGAARFRMLSPRSSRRRALCTSRSRMALASVGSQVTACQVWIGSWLVTRLDLRRVGRRRFRASPVVRRR</sequence>
<dbReference type="InterPro" id="IPR002559">
    <property type="entry name" value="Transposase_11"/>
</dbReference>
<reference evidence="4 5" key="1">
    <citation type="journal article" date="2014" name="Int. J. Syst. Evol. Microbiol.">
        <title>Complete genome sequence of Corynebacterium casei LMG S-19264T (=DSM 44701T), isolated from a smear-ripened cheese.</title>
        <authorList>
            <consortium name="US DOE Joint Genome Institute (JGI-PGF)"/>
            <person name="Walter F."/>
            <person name="Albersmeier A."/>
            <person name="Kalinowski J."/>
            <person name="Ruckert C."/>
        </authorList>
    </citation>
    <scope>NUCLEOTIDE SEQUENCE [LARGE SCALE GENOMIC DNA]</scope>
    <source>
        <strain evidence="4 5">CGMCC 1.9161</strain>
    </source>
</reference>
<evidence type="ECO:0000259" key="2">
    <source>
        <dbReference type="Pfam" id="PF01609"/>
    </source>
</evidence>
<dbReference type="InterPro" id="IPR032806">
    <property type="entry name" value="YbfD_N"/>
</dbReference>
<dbReference type="GO" id="GO:0003677">
    <property type="term" value="F:DNA binding"/>
    <property type="evidence" value="ECO:0007669"/>
    <property type="project" value="InterPro"/>
</dbReference>
<dbReference type="EMBL" id="BMMF01000016">
    <property type="protein sequence ID" value="GGK52602.1"/>
    <property type="molecule type" value="Genomic_DNA"/>
</dbReference>
<dbReference type="Pfam" id="PF13808">
    <property type="entry name" value="DDE_Tnp_1_assoc"/>
    <property type="match status" value="1"/>
</dbReference>
<dbReference type="GO" id="GO:0004803">
    <property type="term" value="F:transposase activity"/>
    <property type="evidence" value="ECO:0007669"/>
    <property type="project" value="InterPro"/>
</dbReference>
<feature type="domain" description="Transposase IS4-like" evidence="2">
    <location>
        <begin position="78"/>
        <end position="301"/>
    </location>
</feature>